<proteinExistence type="predicted"/>
<sequence>MEAAGLLPMAMQVSCVSFPSLTTSSRLSMIGLPGGTEQREESGTHRRIVELWGYMRDGDSEDTEDGDTHTRETSGVRKEEGMEEDKGDAGRELDDREWEGESGILAPRERTKCKPSTGCSYHPGPQRTEPLSWQFCFMTGSLALRRPPRHRDRCHT</sequence>
<dbReference type="AlphaFoldDB" id="A0A4Z2I5I6"/>
<dbReference type="EMBL" id="SRLO01000127">
    <property type="protein sequence ID" value="TNN73228.1"/>
    <property type="molecule type" value="Genomic_DNA"/>
</dbReference>
<feature type="region of interest" description="Disordered" evidence="1">
    <location>
        <begin position="54"/>
        <end position="130"/>
    </location>
</feature>
<feature type="compositionally biased region" description="Basic and acidic residues" evidence="1">
    <location>
        <begin position="66"/>
        <end position="80"/>
    </location>
</feature>
<name>A0A4Z2I5I6_9TELE</name>
<protein>
    <submittedName>
        <fullName evidence="2">Uncharacterized protein</fullName>
    </submittedName>
</protein>
<accession>A0A4Z2I5I6</accession>
<evidence type="ECO:0000313" key="2">
    <source>
        <dbReference type="EMBL" id="TNN73228.1"/>
    </source>
</evidence>
<evidence type="ECO:0000256" key="1">
    <source>
        <dbReference type="SAM" id="MobiDB-lite"/>
    </source>
</evidence>
<dbReference type="Proteomes" id="UP000314294">
    <property type="component" value="Unassembled WGS sequence"/>
</dbReference>
<comment type="caution">
    <text evidence="2">The sequence shown here is derived from an EMBL/GenBank/DDBJ whole genome shotgun (WGS) entry which is preliminary data.</text>
</comment>
<organism evidence="2 3">
    <name type="scientific">Liparis tanakae</name>
    <name type="common">Tanaka's snailfish</name>
    <dbReference type="NCBI Taxonomy" id="230148"/>
    <lineage>
        <taxon>Eukaryota</taxon>
        <taxon>Metazoa</taxon>
        <taxon>Chordata</taxon>
        <taxon>Craniata</taxon>
        <taxon>Vertebrata</taxon>
        <taxon>Euteleostomi</taxon>
        <taxon>Actinopterygii</taxon>
        <taxon>Neopterygii</taxon>
        <taxon>Teleostei</taxon>
        <taxon>Neoteleostei</taxon>
        <taxon>Acanthomorphata</taxon>
        <taxon>Eupercaria</taxon>
        <taxon>Perciformes</taxon>
        <taxon>Cottioidei</taxon>
        <taxon>Cottales</taxon>
        <taxon>Liparidae</taxon>
        <taxon>Liparis</taxon>
    </lineage>
</organism>
<gene>
    <name evidence="2" type="ORF">EYF80_016559</name>
</gene>
<reference evidence="2 3" key="1">
    <citation type="submission" date="2019-03" db="EMBL/GenBank/DDBJ databases">
        <title>First draft genome of Liparis tanakae, snailfish: a comprehensive survey of snailfish specific genes.</title>
        <authorList>
            <person name="Kim W."/>
            <person name="Song I."/>
            <person name="Jeong J.-H."/>
            <person name="Kim D."/>
            <person name="Kim S."/>
            <person name="Ryu S."/>
            <person name="Song J.Y."/>
            <person name="Lee S.K."/>
        </authorList>
    </citation>
    <scope>NUCLEOTIDE SEQUENCE [LARGE SCALE GENOMIC DNA]</scope>
    <source>
        <tissue evidence="2">Muscle</tissue>
    </source>
</reference>
<keyword evidence="3" id="KW-1185">Reference proteome</keyword>
<evidence type="ECO:0000313" key="3">
    <source>
        <dbReference type="Proteomes" id="UP000314294"/>
    </source>
</evidence>